<evidence type="ECO:0000313" key="6">
    <source>
        <dbReference type="Proteomes" id="UP000226031"/>
    </source>
</evidence>
<gene>
    <name evidence="5" type="ORF">GX50_08366</name>
</gene>
<evidence type="ECO:0000256" key="1">
    <source>
        <dbReference type="ARBA" id="ARBA00004418"/>
    </source>
</evidence>
<comment type="caution">
    <text evidence="5">The sequence shown here is derived from an EMBL/GenBank/DDBJ whole genome shotgun (WGS) entry which is preliminary data.</text>
</comment>
<comment type="similarity">
    <text evidence="2">Belongs to the bacterial solute-binding protein SsuA/TauA family.</text>
</comment>
<keyword evidence="6" id="KW-1185">Reference proteome</keyword>
<proteinExistence type="inferred from homology"/>
<dbReference type="EMBL" id="PDND01000301">
    <property type="protein sequence ID" value="PGH28878.1"/>
    <property type="molecule type" value="Genomic_DNA"/>
</dbReference>
<protein>
    <recommendedName>
        <fullName evidence="4">Ca3427-like PBP 2 domain-containing protein</fullName>
    </recommendedName>
</protein>
<dbReference type="Proteomes" id="UP000226031">
    <property type="component" value="Unassembled WGS sequence"/>
</dbReference>
<dbReference type="AlphaFoldDB" id="A0A2B7Z6V0"/>
<comment type="subcellular location">
    <subcellularLocation>
        <location evidence="1">Periplasm</location>
    </subcellularLocation>
</comment>
<evidence type="ECO:0000259" key="4">
    <source>
        <dbReference type="Pfam" id="PF22384"/>
    </source>
</evidence>
<dbReference type="SUPFAM" id="SSF53850">
    <property type="entry name" value="Periplasmic binding protein-like II"/>
    <property type="match status" value="1"/>
</dbReference>
<evidence type="ECO:0000256" key="3">
    <source>
        <dbReference type="ARBA" id="ARBA00022729"/>
    </source>
</evidence>
<reference evidence="5 6" key="1">
    <citation type="submission" date="2017-10" db="EMBL/GenBank/DDBJ databases">
        <title>Comparative genomics in systemic dimorphic fungi from Ajellomycetaceae.</title>
        <authorList>
            <person name="Munoz J.F."/>
            <person name="Mcewen J.G."/>
            <person name="Clay O.K."/>
            <person name="Cuomo C.A."/>
        </authorList>
    </citation>
    <scope>NUCLEOTIDE SEQUENCE [LARGE SCALE GENOMIC DNA]</scope>
    <source>
        <strain evidence="5 6">UAMH4076</strain>
    </source>
</reference>
<dbReference type="VEuPathDB" id="FungiDB:EMCG_00015"/>
<dbReference type="GO" id="GO:0042597">
    <property type="term" value="C:periplasmic space"/>
    <property type="evidence" value="ECO:0007669"/>
    <property type="project" value="UniProtKB-SubCell"/>
</dbReference>
<dbReference type="PANTHER" id="PTHR30024:SF47">
    <property type="entry name" value="TAURINE-BINDING PERIPLASMIC PROTEIN"/>
    <property type="match status" value="1"/>
</dbReference>
<evidence type="ECO:0000256" key="2">
    <source>
        <dbReference type="ARBA" id="ARBA00010742"/>
    </source>
</evidence>
<dbReference type="Gene3D" id="3.40.190.10">
    <property type="entry name" value="Periplasmic binding protein-like II"/>
    <property type="match status" value="2"/>
</dbReference>
<dbReference type="PANTHER" id="PTHR30024">
    <property type="entry name" value="ALIPHATIC SULFONATES-BINDING PROTEIN-RELATED"/>
    <property type="match status" value="1"/>
</dbReference>
<dbReference type="Pfam" id="PF22384">
    <property type="entry name" value="PBP2_Ca3427_like"/>
    <property type="match status" value="1"/>
</dbReference>
<organism evidence="5 6">
    <name type="scientific">[Emmonsia] crescens</name>
    <dbReference type="NCBI Taxonomy" id="73230"/>
    <lineage>
        <taxon>Eukaryota</taxon>
        <taxon>Fungi</taxon>
        <taxon>Dikarya</taxon>
        <taxon>Ascomycota</taxon>
        <taxon>Pezizomycotina</taxon>
        <taxon>Eurotiomycetes</taxon>
        <taxon>Eurotiomycetidae</taxon>
        <taxon>Onygenales</taxon>
        <taxon>Ajellomycetaceae</taxon>
        <taxon>Emergomyces</taxon>
    </lineage>
</organism>
<sequence length="350" mass="37893">GILRNSFNPILLRHRRSTSKVMTSSEDTVRIGYVPEHYLTPLHLALKSAIASLPFKVTIKPFPSGTGHMITSLRENEIDIGIGLTEGWVAGLVGKTQLEKGDVDGGYKMVGQWVETPLRWAIVTGRNRNEINGVNDLKGGRVGVSRLGSGSHIMSFVLAQQQNWSSTSSPLIPVILGPFPSLQDGVTGCNPAAPDAPPAPSADFFMWEQFTTKPSFHPSESTPNPPLKKIGEIFTPWPSWHIAASTSTFPSLAQDARLSQLFEALDNGIAAFEADKEHVVKLLGTGELGCTYNEADAREWLKDVQFVKGGTRGVDKSTVDGVIDILKVADVVPKDIGNNDAIEKVVGIFK</sequence>
<feature type="domain" description="Ca3427-like PBP 2" evidence="4">
    <location>
        <begin position="120"/>
        <end position="233"/>
    </location>
</feature>
<accession>A0A2B7Z6V0</accession>
<name>A0A2B7Z6V0_9EURO</name>
<dbReference type="InterPro" id="IPR054364">
    <property type="entry name" value="Ca3427-like_PBP2"/>
</dbReference>
<dbReference type="STRING" id="73230.A0A2B7Z6V0"/>
<feature type="non-terminal residue" evidence="5">
    <location>
        <position position="1"/>
    </location>
</feature>
<keyword evidence="3" id="KW-0732">Signal</keyword>
<evidence type="ECO:0000313" key="5">
    <source>
        <dbReference type="EMBL" id="PGH28878.1"/>
    </source>
</evidence>